<dbReference type="PRINTS" id="PR00081">
    <property type="entry name" value="GDHRDH"/>
</dbReference>
<dbReference type="SUPFAM" id="SSF51735">
    <property type="entry name" value="NAD(P)-binding Rossmann-fold domains"/>
    <property type="match status" value="1"/>
</dbReference>
<protein>
    <submittedName>
        <fullName evidence="3">Short-chain dehydrogenase/reductase SDR</fullName>
    </submittedName>
</protein>
<organism evidence="3 4">
    <name type="scientific">Halorhabdus tiamatea SARL4B</name>
    <dbReference type="NCBI Taxonomy" id="1033806"/>
    <lineage>
        <taxon>Archaea</taxon>
        <taxon>Methanobacteriati</taxon>
        <taxon>Methanobacteriota</taxon>
        <taxon>Stenosarchaea group</taxon>
        <taxon>Halobacteria</taxon>
        <taxon>Halobacteriales</taxon>
        <taxon>Haloarculaceae</taxon>
        <taxon>Halorhabdus</taxon>
    </lineage>
</organism>
<name>F7PFE1_9EURY</name>
<keyword evidence="4" id="KW-1185">Reference proteome</keyword>
<reference evidence="3 4" key="1">
    <citation type="journal article" date="2014" name="Environ. Microbiol.">
        <title>Halorhabdus tiamatea: proteogenomics and glycosidase activity measurements identify the first cultivated euryarchaeon from a deep-sea anoxic brine lake as potential polysaccharide degrader.</title>
        <authorList>
            <person name="Werner J."/>
            <person name="Ferrer M."/>
            <person name="Michel G."/>
            <person name="Mann A.J."/>
            <person name="Huang S."/>
            <person name="Juarez S."/>
            <person name="Ciordia S."/>
            <person name="Albar J.P."/>
            <person name="Alcaide M."/>
            <person name="La Cono V."/>
            <person name="Yakimov M.M."/>
            <person name="Antunes A."/>
            <person name="Taborda M."/>
            <person name="Da Costa M.S."/>
            <person name="Amann R.I."/>
            <person name="Gloeckner F.O."/>
            <person name="Golyshina O.V."/>
            <person name="Golyshin P.N."/>
            <person name="Teeling H."/>
        </authorList>
    </citation>
    <scope>NUCLEOTIDE SEQUENCE [LARGE SCALE GENOMIC DNA]</scope>
    <source>
        <strain evidence="4">SARL4B</strain>
    </source>
</reference>
<accession>F7PFE1</accession>
<evidence type="ECO:0000313" key="3">
    <source>
        <dbReference type="EMBL" id="CCQ34397.1"/>
    </source>
</evidence>
<evidence type="ECO:0000256" key="2">
    <source>
        <dbReference type="ARBA" id="ARBA00023002"/>
    </source>
</evidence>
<dbReference type="Gene3D" id="3.40.50.720">
    <property type="entry name" value="NAD(P)-binding Rossmann-like Domain"/>
    <property type="match status" value="1"/>
</dbReference>
<proteinExistence type="inferred from homology"/>
<dbReference type="KEGG" id="hti:HTIA_2288"/>
<sequence>MIPVPMETVLVTGASSGIGRATARRFASAGWRVYAVDIDADGLGDLDGCETTTLDVTDGAAIGRLYERIRTEAGGLDCVVANAGYCQPGPLEDLPAERVERQFAVNVQGTLGTITAGLPLLRERGGSAVVVSSTHGRVVTPGMGAYAGSKHAIEGMADALRIEVAGGSVDVTLVAPAWVDTGFSAESDRHLSGFERSARYADVYDALEGGALLGGGPLAVTPDRVAATIHDAATAETPAARYPVGLPARLVLATRWLPRPVQDLGQRVSIRMLAALERVRGAITE</sequence>
<evidence type="ECO:0000313" key="4">
    <source>
        <dbReference type="Proteomes" id="UP000015381"/>
    </source>
</evidence>
<dbReference type="InterPro" id="IPR036291">
    <property type="entry name" value="NAD(P)-bd_dom_sf"/>
</dbReference>
<dbReference type="AlphaFoldDB" id="F7PFE1"/>
<dbReference type="PROSITE" id="PS00061">
    <property type="entry name" value="ADH_SHORT"/>
    <property type="match status" value="1"/>
</dbReference>
<dbReference type="Proteomes" id="UP000015381">
    <property type="component" value="Chromosome I"/>
</dbReference>
<dbReference type="HOGENOM" id="CLU_010194_2_9_2"/>
<gene>
    <name evidence="3" type="ORF">HTIA_2288</name>
</gene>
<dbReference type="PANTHER" id="PTHR44196">
    <property type="entry name" value="DEHYDROGENASE/REDUCTASE SDR FAMILY MEMBER 7B"/>
    <property type="match status" value="1"/>
</dbReference>
<dbReference type="InterPro" id="IPR020904">
    <property type="entry name" value="Sc_DH/Rdtase_CS"/>
</dbReference>
<dbReference type="PANTHER" id="PTHR44196:SF1">
    <property type="entry name" value="DEHYDROGENASE_REDUCTASE SDR FAMILY MEMBER 7B"/>
    <property type="match status" value="1"/>
</dbReference>
<dbReference type="EMBL" id="HF571520">
    <property type="protein sequence ID" value="CCQ34397.1"/>
    <property type="molecule type" value="Genomic_DNA"/>
</dbReference>
<keyword evidence="2" id="KW-0560">Oxidoreductase</keyword>
<dbReference type="GO" id="GO:0016491">
    <property type="term" value="F:oxidoreductase activity"/>
    <property type="evidence" value="ECO:0007669"/>
    <property type="project" value="UniProtKB-KW"/>
</dbReference>
<dbReference type="InterPro" id="IPR002347">
    <property type="entry name" value="SDR_fam"/>
</dbReference>
<evidence type="ECO:0000256" key="1">
    <source>
        <dbReference type="ARBA" id="ARBA00006484"/>
    </source>
</evidence>
<dbReference type="Pfam" id="PF00106">
    <property type="entry name" value="adh_short"/>
    <property type="match status" value="1"/>
</dbReference>
<dbReference type="GO" id="GO:0016020">
    <property type="term" value="C:membrane"/>
    <property type="evidence" value="ECO:0007669"/>
    <property type="project" value="TreeGrafter"/>
</dbReference>
<comment type="similarity">
    <text evidence="1">Belongs to the short-chain dehydrogenases/reductases (SDR) family.</text>
</comment>